<comment type="caution">
    <text evidence="1">The sequence shown here is derived from an EMBL/GenBank/DDBJ whole genome shotgun (WGS) entry which is preliminary data.</text>
</comment>
<evidence type="ECO:0000313" key="1">
    <source>
        <dbReference type="EMBL" id="OQD43224.1"/>
    </source>
</evidence>
<organism evidence="1 2">
    <name type="scientific">Croceivirga radicis</name>
    <dbReference type="NCBI Taxonomy" id="1929488"/>
    <lineage>
        <taxon>Bacteria</taxon>
        <taxon>Pseudomonadati</taxon>
        <taxon>Bacteroidota</taxon>
        <taxon>Flavobacteriia</taxon>
        <taxon>Flavobacteriales</taxon>
        <taxon>Flavobacteriaceae</taxon>
        <taxon>Croceivirga</taxon>
    </lineage>
</organism>
<reference evidence="1 2" key="1">
    <citation type="submission" date="2016-12" db="EMBL/GenBank/DDBJ databases">
        <authorList>
            <person name="Song W.-J."/>
            <person name="Kurnit D.M."/>
        </authorList>
    </citation>
    <scope>NUCLEOTIDE SEQUENCE [LARGE SCALE GENOMIC DNA]</scope>
    <source>
        <strain evidence="1 2">HSG9</strain>
    </source>
</reference>
<evidence type="ECO:0008006" key="3">
    <source>
        <dbReference type="Google" id="ProtNLM"/>
    </source>
</evidence>
<dbReference type="EMBL" id="MTBC01000003">
    <property type="protein sequence ID" value="OQD43224.1"/>
    <property type="molecule type" value="Genomic_DNA"/>
</dbReference>
<keyword evidence="2" id="KW-1185">Reference proteome</keyword>
<gene>
    <name evidence="1" type="ORF">BUL40_05135</name>
</gene>
<dbReference type="Proteomes" id="UP000191680">
    <property type="component" value="Unassembled WGS sequence"/>
</dbReference>
<proteinExistence type="predicted"/>
<dbReference type="AlphaFoldDB" id="A0A1V6LSS3"/>
<name>A0A1V6LSS3_9FLAO</name>
<evidence type="ECO:0000313" key="2">
    <source>
        <dbReference type="Proteomes" id="UP000191680"/>
    </source>
</evidence>
<protein>
    <recommendedName>
        <fullName evidence="3">DUF3971 domain-containing protein</fullName>
    </recommendedName>
</protein>
<sequence>MLAYFAVDQGVRFRLQQFLANKEAQGVLVNYKGLELKLFQGTAKFIQPTILLSKETNSGFTGNLSLTDIIIKDIGYVRLLLTGKLPIEYIEMNGLDGQLIELKQNEDAVNATKATKEEIGFVINLKELILTNTKLTVFDADKKEELLRLTDFNLTIKNILVSDKTLAKRFPFTGESYQIVSGPVFIKATPFENITIDSINGTTNHTHVYNVNYKTALSKERFDAQLVKERDHYSVQVNTILFKNLRLESINEELALKSNSITFNNPEVTIYRNKLIADDFSIKPLYGSLLREAPIGIAVDTFSLNAANIIYIEKSKPNNGGGELTFNALDATITNLGNSYRAPVQVHFKSKFMNAAPFVADWTFDPNDQEDTFSFKGKLRDLDFAKVNAFTIPAAYTEVEGQMTDLYFTIYGQNDNSTIDLKIAYEDVSVYLLHPDSYKRKKVLNTLLNLFMPNNTKNKDSRYKDSHINVSRDKNKSPFNYLYKNIEKGLQDVIL</sequence>
<accession>A0A1V6LSS3</accession>